<dbReference type="PANTHER" id="PTHR33755">
    <property type="entry name" value="TOXIN PARE1-RELATED"/>
    <property type="match status" value="1"/>
</dbReference>
<dbReference type="Pfam" id="PF05016">
    <property type="entry name" value="ParE_toxin"/>
    <property type="match status" value="1"/>
</dbReference>
<dbReference type="InterPro" id="IPR051803">
    <property type="entry name" value="TA_system_RelE-like_toxin"/>
</dbReference>
<dbReference type="InterPro" id="IPR035093">
    <property type="entry name" value="RelE/ParE_toxin_dom_sf"/>
</dbReference>
<dbReference type="OrthoDB" id="461964at2"/>
<name>K9ZFB5_ANACC</name>
<dbReference type="PATRIC" id="fig|272123.3.peg.2128"/>
<dbReference type="PANTHER" id="PTHR33755:SF8">
    <property type="entry name" value="TOXIN PARE2"/>
    <property type="match status" value="1"/>
</dbReference>
<dbReference type="EMBL" id="CP003659">
    <property type="protein sequence ID" value="AFZ57439.1"/>
    <property type="molecule type" value="Genomic_DNA"/>
</dbReference>
<evidence type="ECO:0000313" key="4">
    <source>
        <dbReference type="Proteomes" id="UP000010474"/>
    </source>
</evidence>
<protein>
    <submittedName>
        <fullName evidence="3">Plasmid stabilization system</fullName>
    </submittedName>
</protein>
<sequence>MNYQVIIQPTAFQEIETAYRWMCDNLSPEIANNWYYELQDTIESLQKFPNRCTIAPEAKVIGSEIRQLWIGKQRKYRVLFVVEEDVVAILHVRHSHQSYLGKESE</sequence>
<organism evidence="3 4">
    <name type="scientific">Anabaena cylindrica (strain ATCC 27899 / PCC 7122)</name>
    <dbReference type="NCBI Taxonomy" id="272123"/>
    <lineage>
        <taxon>Bacteria</taxon>
        <taxon>Bacillati</taxon>
        <taxon>Cyanobacteriota</taxon>
        <taxon>Cyanophyceae</taxon>
        <taxon>Nostocales</taxon>
        <taxon>Nostocaceae</taxon>
        <taxon>Anabaena</taxon>
    </lineage>
</organism>
<dbReference type="eggNOG" id="COG3668">
    <property type="taxonomic scope" value="Bacteria"/>
</dbReference>
<dbReference type="KEGG" id="acy:Anacy_1954"/>
<reference evidence="4" key="1">
    <citation type="journal article" date="2013" name="Proc. Natl. Acad. Sci. U.S.A.">
        <title>Improving the coverage of the cyanobacterial phylum using diversity-driven genome sequencing.</title>
        <authorList>
            <person name="Shih P.M."/>
            <person name="Wu D."/>
            <person name="Latifi A."/>
            <person name="Axen S.D."/>
            <person name="Fewer D.P."/>
            <person name="Talla E."/>
            <person name="Calteau A."/>
            <person name="Cai F."/>
            <person name="Tandeau de Marsac N."/>
            <person name="Rippka R."/>
            <person name="Herdman M."/>
            <person name="Sivonen K."/>
            <person name="Coursin T."/>
            <person name="Laurent T."/>
            <person name="Goodwin L."/>
            <person name="Nolan M."/>
            <person name="Davenport K.W."/>
            <person name="Han C.S."/>
            <person name="Rubin E.M."/>
            <person name="Eisen J.A."/>
            <person name="Woyke T."/>
            <person name="Gugger M."/>
            <person name="Kerfeld C.A."/>
        </authorList>
    </citation>
    <scope>NUCLEOTIDE SEQUENCE [LARGE SCALE GENOMIC DNA]</scope>
    <source>
        <strain evidence="4">ATCC 27899 / PCC 7122</strain>
    </source>
</reference>
<proteinExistence type="inferred from homology"/>
<dbReference type="HOGENOM" id="CLU_147162_5_0_3"/>
<keyword evidence="4" id="KW-1185">Reference proteome</keyword>
<comment type="similarity">
    <text evidence="1">Belongs to the RelE toxin family.</text>
</comment>
<keyword evidence="2" id="KW-1277">Toxin-antitoxin system</keyword>
<dbReference type="AlphaFoldDB" id="K9ZFB5"/>
<evidence type="ECO:0000256" key="1">
    <source>
        <dbReference type="ARBA" id="ARBA00006226"/>
    </source>
</evidence>
<gene>
    <name evidence="3" type="ordered locus">Anacy_1954</name>
</gene>
<dbReference type="RefSeq" id="WP_015214087.1">
    <property type="nucleotide sequence ID" value="NC_019771.1"/>
</dbReference>
<evidence type="ECO:0000256" key="2">
    <source>
        <dbReference type="ARBA" id="ARBA00022649"/>
    </source>
</evidence>
<dbReference type="STRING" id="272123.Anacy_1954"/>
<evidence type="ECO:0000313" key="3">
    <source>
        <dbReference type="EMBL" id="AFZ57439.1"/>
    </source>
</evidence>
<dbReference type="Gene3D" id="3.30.2310.20">
    <property type="entry name" value="RelE-like"/>
    <property type="match status" value="1"/>
</dbReference>
<dbReference type="Proteomes" id="UP000010474">
    <property type="component" value="Chromosome"/>
</dbReference>
<dbReference type="SUPFAM" id="SSF143011">
    <property type="entry name" value="RelE-like"/>
    <property type="match status" value="1"/>
</dbReference>
<dbReference type="InterPro" id="IPR007712">
    <property type="entry name" value="RelE/ParE_toxin"/>
</dbReference>
<accession>K9ZFB5</accession>